<dbReference type="Gene3D" id="3.40.30.10">
    <property type="entry name" value="Glutaredoxin"/>
    <property type="match status" value="1"/>
</dbReference>
<keyword evidence="4" id="KW-0520">NAD</keyword>
<dbReference type="GO" id="GO:0047134">
    <property type="term" value="F:protein-disulfide reductase [NAD(P)H] activity"/>
    <property type="evidence" value="ECO:0007669"/>
    <property type="project" value="UniProtKB-EC"/>
</dbReference>
<protein>
    <recommendedName>
        <fullName evidence="1">protein-disulfide reductase</fullName>
        <ecNumber evidence="1">1.8.1.8</ecNumber>
    </recommendedName>
</protein>
<reference evidence="8" key="1">
    <citation type="submission" date="2023-06" db="EMBL/GenBank/DDBJ databases">
        <title>Survivors Of The Sea: Transcriptome response of Skeletonema marinoi to long-term dormancy.</title>
        <authorList>
            <person name="Pinder M.I.M."/>
            <person name="Kourtchenko O."/>
            <person name="Robertson E.K."/>
            <person name="Larsson T."/>
            <person name="Maumus F."/>
            <person name="Osuna-Cruz C.M."/>
            <person name="Vancaester E."/>
            <person name="Stenow R."/>
            <person name="Vandepoele K."/>
            <person name="Ploug H."/>
            <person name="Bruchert V."/>
            <person name="Godhe A."/>
            <person name="Topel M."/>
        </authorList>
    </citation>
    <scope>NUCLEOTIDE SEQUENCE</scope>
    <source>
        <strain evidence="8">R05AC</strain>
    </source>
</reference>
<evidence type="ECO:0000313" key="9">
    <source>
        <dbReference type="Proteomes" id="UP001224775"/>
    </source>
</evidence>
<evidence type="ECO:0000259" key="7">
    <source>
        <dbReference type="PROSITE" id="PS50853"/>
    </source>
</evidence>
<keyword evidence="9" id="KW-1185">Reference proteome</keyword>
<dbReference type="PANTHER" id="PTHR13871:SF96">
    <property type="entry name" value="THIOREDOXIN DOMAIN-CONTAINING PROTEIN"/>
    <property type="match status" value="1"/>
</dbReference>
<evidence type="ECO:0000256" key="4">
    <source>
        <dbReference type="ARBA" id="ARBA00023027"/>
    </source>
</evidence>
<comment type="catalytic activity">
    <reaction evidence="6">
        <text>[protein]-dithiol + NADP(+) = [protein]-disulfide + NADPH + H(+)</text>
        <dbReference type="Rhea" id="RHEA:18753"/>
        <dbReference type="Rhea" id="RHEA-COMP:10593"/>
        <dbReference type="Rhea" id="RHEA-COMP:10594"/>
        <dbReference type="ChEBI" id="CHEBI:15378"/>
        <dbReference type="ChEBI" id="CHEBI:29950"/>
        <dbReference type="ChEBI" id="CHEBI:50058"/>
        <dbReference type="ChEBI" id="CHEBI:57783"/>
        <dbReference type="ChEBI" id="CHEBI:58349"/>
        <dbReference type="EC" id="1.8.1.8"/>
    </reaction>
</comment>
<dbReference type="AlphaFoldDB" id="A0AAD8YCU4"/>
<dbReference type="PROSITE" id="PS50853">
    <property type="entry name" value="FN3"/>
    <property type="match status" value="1"/>
</dbReference>
<dbReference type="InterPro" id="IPR012336">
    <property type="entry name" value="Thioredoxin-like_fold"/>
</dbReference>
<evidence type="ECO:0000256" key="2">
    <source>
        <dbReference type="ARBA" id="ARBA00022737"/>
    </source>
</evidence>
<dbReference type="Pfam" id="PF13905">
    <property type="entry name" value="Thioredoxin_8"/>
    <property type="match status" value="1"/>
</dbReference>
<evidence type="ECO:0000256" key="1">
    <source>
        <dbReference type="ARBA" id="ARBA00012612"/>
    </source>
</evidence>
<dbReference type="EC" id="1.8.1.8" evidence="1"/>
<evidence type="ECO:0000313" key="8">
    <source>
        <dbReference type="EMBL" id="KAK1743873.1"/>
    </source>
</evidence>
<gene>
    <name evidence="8" type="ORF">QTG54_005470</name>
</gene>
<feature type="domain" description="Fibronectin type-III" evidence="7">
    <location>
        <begin position="121"/>
        <end position="208"/>
    </location>
</feature>
<dbReference type="InterPro" id="IPR052259">
    <property type="entry name" value="Nucleoredoxin-like"/>
</dbReference>
<dbReference type="SUPFAM" id="SSF49265">
    <property type="entry name" value="Fibronectin type III"/>
    <property type="match status" value="1"/>
</dbReference>
<dbReference type="InterPro" id="IPR013783">
    <property type="entry name" value="Ig-like_fold"/>
</dbReference>
<evidence type="ECO:0000256" key="5">
    <source>
        <dbReference type="ARBA" id="ARBA00047388"/>
    </source>
</evidence>
<comment type="caution">
    <text evidence="8">The sequence shown here is derived from an EMBL/GenBank/DDBJ whole genome shotgun (WGS) entry which is preliminary data.</text>
</comment>
<proteinExistence type="predicted"/>
<organism evidence="8 9">
    <name type="scientific">Skeletonema marinoi</name>
    <dbReference type="NCBI Taxonomy" id="267567"/>
    <lineage>
        <taxon>Eukaryota</taxon>
        <taxon>Sar</taxon>
        <taxon>Stramenopiles</taxon>
        <taxon>Ochrophyta</taxon>
        <taxon>Bacillariophyta</taxon>
        <taxon>Coscinodiscophyceae</taxon>
        <taxon>Thalassiosirophycidae</taxon>
        <taxon>Thalassiosirales</taxon>
        <taxon>Skeletonemataceae</taxon>
        <taxon>Skeletonema</taxon>
        <taxon>Skeletonema marinoi-dohrnii complex</taxon>
    </lineage>
</organism>
<name>A0AAD8YCU4_9STRA</name>
<evidence type="ECO:0000256" key="6">
    <source>
        <dbReference type="ARBA" id="ARBA00047804"/>
    </source>
</evidence>
<comment type="catalytic activity">
    <reaction evidence="5">
        <text>[protein]-dithiol + NAD(+) = [protein]-disulfide + NADH + H(+)</text>
        <dbReference type="Rhea" id="RHEA:18749"/>
        <dbReference type="Rhea" id="RHEA-COMP:10593"/>
        <dbReference type="Rhea" id="RHEA-COMP:10594"/>
        <dbReference type="ChEBI" id="CHEBI:15378"/>
        <dbReference type="ChEBI" id="CHEBI:29950"/>
        <dbReference type="ChEBI" id="CHEBI:50058"/>
        <dbReference type="ChEBI" id="CHEBI:57540"/>
        <dbReference type="ChEBI" id="CHEBI:57945"/>
        <dbReference type="EC" id="1.8.1.8"/>
    </reaction>
</comment>
<keyword evidence="3" id="KW-0560">Oxidoreductase</keyword>
<accession>A0AAD8YCU4</accession>
<keyword evidence="2" id="KW-0677">Repeat</keyword>
<dbReference type="InterPro" id="IPR003961">
    <property type="entry name" value="FN3_dom"/>
</dbReference>
<dbReference type="InterPro" id="IPR036116">
    <property type="entry name" value="FN3_sf"/>
</dbReference>
<dbReference type="EMBL" id="JATAAI010000008">
    <property type="protein sequence ID" value="KAK1743873.1"/>
    <property type="molecule type" value="Genomic_DNA"/>
</dbReference>
<dbReference type="PANTHER" id="PTHR13871">
    <property type="entry name" value="THIOREDOXIN"/>
    <property type="match status" value="1"/>
</dbReference>
<dbReference type="Proteomes" id="UP001224775">
    <property type="component" value="Unassembled WGS sequence"/>
</dbReference>
<sequence length="381" mass="41352">MNKGIILIDADDTSITVTWSEIGKPSSSKYTLQYRPATSANDNGIDSGGQLTYQSLSTELTTNTARKRNLTGAGHGFFFRVSATTKSQNRVDKSAMDYMGHAHRRPFTVLTMMEQSQRMPPPVAKIDSSVASRSQTPSAEPLLVGYKLQMRESNGTSSWSTVANCLSGTEVRKKNLTSSSGYMFRVRPVLQGETGGSEENLVASVNEGGNVIPYSSASDVVGARSSSKSSSSSSSGSEGLLRLFKRLPDNKLLAKGGMKSVSLTEAFNKVDLVSFTLLHTGVVPVAVVFISADHDVNGFRSYYASMPWLAVPFDADTREILLSWMKVKGIPQLMCLDGRTGKVYETNGVGRALDLARFPDTLVEIRVLYDEVLVLIVNIMT</sequence>
<dbReference type="Gene3D" id="2.60.40.10">
    <property type="entry name" value="Immunoglobulins"/>
    <property type="match status" value="2"/>
</dbReference>
<evidence type="ECO:0000256" key="3">
    <source>
        <dbReference type="ARBA" id="ARBA00023002"/>
    </source>
</evidence>